<reference evidence="3 4" key="1">
    <citation type="submission" date="2015-05" db="EMBL/GenBank/DDBJ databases">
        <title>Genome sequencing and analysis of members of genus Stenotrophomonas.</title>
        <authorList>
            <person name="Patil P.P."/>
            <person name="Midha S."/>
            <person name="Patil P.B."/>
        </authorList>
    </citation>
    <scope>NUCLEOTIDE SEQUENCE [LARGE SCALE GENOMIC DNA]</scope>
    <source>
        <strain evidence="3 4">DSM 21508</strain>
    </source>
</reference>
<dbReference type="Gene3D" id="3.40.390.10">
    <property type="entry name" value="Collagenase (Catalytic Domain)"/>
    <property type="match status" value="2"/>
</dbReference>
<dbReference type="Pfam" id="PF01431">
    <property type="entry name" value="Peptidase_M13"/>
    <property type="match status" value="1"/>
</dbReference>
<accession>A0A0R0CRM8</accession>
<dbReference type="InterPro" id="IPR024079">
    <property type="entry name" value="MetalloPept_cat_dom_sf"/>
</dbReference>
<evidence type="ECO:0000313" key="3">
    <source>
        <dbReference type="EMBL" id="KRG72149.1"/>
    </source>
</evidence>
<comment type="caution">
    <text evidence="3">The sequence shown here is derived from an EMBL/GenBank/DDBJ whole genome shotgun (WGS) entry which is preliminary data.</text>
</comment>
<feature type="compositionally biased region" description="Basic and acidic residues" evidence="1">
    <location>
        <begin position="636"/>
        <end position="645"/>
    </location>
</feature>
<dbReference type="GO" id="GO:0006508">
    <property type="term" value="P:proteolysis"/>
    <property type="evidence" value="ECO:0007669"/>
    <property type="project" value="InterPro"/>
</dbReference>
<protein>
    <recommendedName>
        <fullName evidence="2">Peptidase M13 C-terminal domain-containing protein</fullName>
    </recommendedName>
</protein>
<dbReference type="InterPro" id="IPR000718">
    <property type="entry name" value="Peptidase_M13"/>
</dbReference>
<name>A0A0R0CRM8_9GAMM</name>
<evidence type="ECO:0000259" key="2">
    <source>
        <dbReference type="Pfam" id="PF01431"/>
    </source>
</evidence>
<organism evidence="3 4">
    <name type="scientific">Stenotrophomonas chelatiphaga</name>
    <dbReference type="NCBI Taxonomy" id="517011"/>
    <lineage>
        <taxon>Bacteria</taxon>
        <taxon>Pseudomonadati</taxon>
        <taxon>Pseudomonadota</taxon>
        <taxon>Gammaproteobacteria</taxon>
        <taxon>Lysobacterales</taxon>
        <taxon>Lysobacteraceae</taxon>
        <taxon>Stenotrophomonas</taxon>
    </lineage>
</organism>
<sequence>MTALLLAGQAAATTATRVQNVPRAALPPPAMPPRGFHPGLFASFTEPLAGLANQEALAVAEESGGGGSALLWQGIAAWFADPCTGMDQYANGFWKLQHPPAREQPSHFGELKQAVAQSILADAAQASAAAGGAEAVLAATWASAQSPSGRQWSAFQPQLAAILALSSRDEVERHLCEALPRGQAALLGVERYFRRGVLVVAEGRGEGTTGLHALPTAHPVVVSHRAQIAALLSRTGMPAAGAESAARTIMEMEQSIAAAPAQLQSCTREQAERAVPGFPWATLWQALGLDPMTALFADLARSRQVAQLLRDRPVEDWKVFLRYREAAVLQRDLDSGTQSADILRMLEQRPGGRLLLSSWYGARADPRWFAAATGMFDTLKQVFRDDVAASALPAEDRVVLDQTLAATRLVLEQAGSGRDWTAFPAGGDLVTNLQSLAAFALHDDLDIIEGRAQGEDTALPAHHLSIGTNIIDGLVRVSPALLASLAGQAPQREVQWATLGMMLGHELGHVLSDAIGLSDPGQSLMAQEDAAIRQRIGDLWSGTSHLDATRVLEEAGADLRGLSAALRAGETEAAAAGRSFDRKRFFVAAAGLHAANPTARQLRAQLEREGHPPGPFRAELGRSVKGFDTAFGCEPRPSEPFDHILPRAGSTAAGALHPNPG</sequence>
<dbReference type="PROSITE" id="PS51885">
    <property type="entry name" value="NEPRILYSIN"/>
    <property type="match status" value="1"/>
</dbReference>
<feature type="domain" description="Peptidase M13 C-terminal" evidence="2">
    <location>
        <begin position="492"/>
        <end position="635"/>
    </location>
</feature>
<dbReference type="GO" id="GO:0004222">
    <property type="term" value="F:metalloendopeptidase activity"/>
    <property type="evidence" value="ECO:0007669"/>
    <property type="project" value="InterPro"/>
</dbReference>
<evidence type="ECO:0000313" key="4">
    <source>
        <dbReference type="Proteomes" id="UP000051386"/>
    </source>
</evidence>
<feature type="region of interest" description="Disordered" evidence="1">
    <location>
        <begin position="635"/>
        <end position="661"/>
    </location>
</feature>
<evidence type="ECO:0000256" key="1">
    <source>
        <dbReference type="SAM" id="MobiDB-lite"/>
    </source>
</evidence>
<dbReference type="InterPro" id="IPR042089">
    <property type="entry name" value="Peptidase_M13_dom_2"/>
</dbReference>
<gene>
    <name evidence="3" type="ORF">ABB28_14795</name>
</gene>
<dbReference type="InterPro" id="IPR018497">
    <property type="entry name" value="Peptidase_M13_C"/>
</dbReference>
<dbReference type="EMBL" id="LDJK01000075">
    <property type="protein sequence ID" value="KRG72149.1"/>
    <property type="molecule type" value="Genomic_DNA"/>
</dbReference>
<dbReference type="SUPFAM" id="SSF55486">
    <property type="entry name" value="Metalloproteases ('zincins'), catalytic domain"/>
    <property type="match status" value="1"/>
</dbReference>
<proteinExistence type="predicted"/>
<dbReference type="AlphaFoldDB" id="A0A0R0CRM8"/>
<dbReference type="RefSeq" id="WP_057509349.1">
    <property type="nucleotide sequence ID" value="NZ_LDJK01000075.1"/>
</dbReference>
<dbReference type="Gene3D" id="1.10.1380.10">
    <property type="entry name" value="Neutral endopeptidase , domain2"/>
    <property type="match status" value="1"/>
</dbReference>
<dbReference type="PATRIC" id="fig|517011.3.peg.3018"/>
<dbReference type="Proteomes" id="UP000051386">
    <property type="component" value="Unassembled WGS sequence"/>
</dbReference>
<keyword evidence="4" id="KW-1185">Reference proteome</keyword>